<reference evidence="4" key="1">
    <citation type="journal article" date="2019" name="Int. J. Syst. Evol. Microbiol.">
        <title>The Global Catalogue of Microorganisms (GCM) 10K type strain sequencing project: providing services to taxonomists for standard genome sequencing and annotation.</title>
        <authorList>
            <consortium name="The Broad Institute Genomics Platform"/>
            <consortium name="The Broad Institute Genome Sequencing Center for Infectious Disease"/>
            <person name="Wu L."/>
            <person name="Ma J."/>
        </authorList>
    </citation>
    <scope>NUCLEOTIDE SEQUENCE [LARGE SCALE GENOMIC DNA]</scope>
    <source>
        <strain evidence="4">JCM 18019</strain>
    </source>
</reference>
<dbReference type="Proteomes" id="UP001500353">
    <property type="component" value="Unassembled WGS sequence"/>
</dbReference>
<name>A0ABP9M833_9FLAO</name>
<feature type="domain" description="DUF6705" evidence="2">
    <location>
        <begin position="1"/>
        <end position="111"/>
    </location>
</feature>
<accession>A0ABP9M833</accession>
<organism evidence="3 4">
    <name type="scientific">Chryseobacterium ginsengisoli</name>
    <dbReference type="NCBI Taxonomy" id="363853"/>
    <lineage>
        <taxon>Bacteria</taxon>
        <taxon>Pseudomonadati</taxon>
        <taxon>Bacteroidota</taxon>
        <taxon>Flavobacteriia</taxon>
        <taxon>Flavobacteriales</taxon>
        <taxon>Weeksellaceae</taxon>
        <taxon>Chryseobacterium group</taxon>
        <taxon>Chryseobacterium</taxon>
    </lineage>
</organism>
<gene>
    <name evidence="3" type="ORF">GCM10023210_17910</name>
</gene>
<evidence type="ECO:0000313" key="3">
    <source>
        <dbReference type="EMBL" id="GAA5090994.1"/>
    </source>
</evidence>
<dbReference type="PROSITE" id="PS51257">
    <property type="entry name" value="PROKAR_LIPOPROTEIN"/>
    <property type="match status" value="1"/>
</dbReference>
<protein>
    <recommendedName>
        <fullName evidence="2">DUF6705 domain-containing protein</fullName>
    </recommendedName>
</protein>
<dbReference type="InterPro" id="IPR046551">
    <property type="entry name" value="DUF6705"/>
</dbReference>
<evidence type="ECO:0000259" key="2">
    <source>
        <dbReference type="Pfam" id="PF20448"/>
    </source>
</evidence>
<evidence type="ECO:0000313" key="4">
    <source>
        <dbReference type="Proteomes" id="UP001500353"/>
    </source>
</evidence>
<feature type="chain" id="PRO_5047516927" description="DUF6705 domain-containing protein" evidence="1">
    <location>
        <begin position="21"/>
        <end position="193"/>
    </location>
</feature>
<dbReference type="EMBL" id="BAABHX010000002">
    <property type="protein sequence ID" value="GAA5090994.1"/>
    <property type="molecule type" value="Genomic_DNA"/>
</dbReference>
<evidence type="ECO:0000256" key="1">
    <source>
        <dbReference type="SAM" id="SignalP"/>
    </source>
</evidence>
<keyword evidence="4" id="KW-1185">Reference proteome</keyword>
<keyword evidence="1" id="KW-0732">Signal</keyword>
<proteinExistence type="predicted"/>
<feature type="signal peptide" evidence="1">
    <location>
        <begin position="1"/>
        <end position="20"/>
    </location>
</feature>
<sequence length="193" mass="22201">MKTLHLITALFIFLSGFISCQTIVDLHNNSNPINTPNTYYKDIGDKLNPYVGTWVYDDGTSYIKIVMIKKIKFPVWQYFEDCIIGSFQYKKNGIEIINTLNEINSSQTHPINYPIFGDRLGDTSRLNPFHQYTSDNVRLKTSIIENGCISHMNIRTLTLNGQPAIQIDKRKPFEQPQDCNPVIPGGFYYLIKQ</sequence>
<comment type="caution">
    <text evidence="3">The sequence shown here is derived from an EMBL/GenBank/DDBJ whole genome shotgun (WGS) entry which is preliminary data.</text>
</comment>
<dbReference type="Pfam" id="PF20448">
    <property type="entry name" value="DUF6705"/>
    <property type="match status" value="1"/>
</dbReference>
<dbReference type="RefSeq" id="WP_345202606.1">
    <property type="nucleotide sequence ID" value="NZ_BAABHX010000002.1"/>
</dbReference>